<keyword evidence="1" id="KW-0433">Leucine-rich repeat</keyword>
<evidence type="ECO:0000256" key="2">
    <source>
        <dbReference type="ARBA" id="ARBA00022737"/>
    </source>
</evidence>
<feature type="domain" description="R13L1/DRL21-like LRR repeat region" evidence="7">
    <location>
        <begin position="672"/>
        <end position="764"/>
    </location>
</feature>
<dbReference type="PANTHER" id="PTHR36766:SF70">
    <property type="entry name" value="DISEASE RESISTANCE PROTEIN RGA4"/>
    <property type="match status" value="1"/>
</dbReference>
<name>A0A7N2MTB2_QUELO</name>
<dbReference type="Pfam" id="PF25019">
    <property type="entry name" value="LRR_R13L1-DRL21"/>
    <property type="match status" value="1"/>
</dbReference>
<dbReference type="InterPro" id="IPR036388">
    <property type="entry name" value="WH-like_DNA-bd_sf"/>
</dbReference>
<reference evidence="8" key="2">
    <citation type="submission" date="2021-01" db="UniProtKB">
        <authorList>
            <consortium name="EnsemblPlants"/>
        </authorList>
    </citation>
    <scope>IDENTIFICATION</scope>
</reference>
<sequence length="1249" mass="141324">MAELVLSVVAEGILAKAMSLASEHIGSAWGFKEELHVAYEADNVLDEFGYEILRRKMESQKRKKVRSFFSPSNPIVFPFKMGNKIKSINQSLDRIKTDVALLGLRESLNPIPKIGLDRETDSFIDDSEVVGRGDDVLKIVNLLIGANINELSLLFLLWMWVCVSDNFDVKRILREILEILDNNCSGLENKNAILHHLQEKLQGKRYLLILDDMWDEDREKWDGLRSSLLGINQNNVNNILVTFYKDNVAQIMKTSLIHKLEKLSEDECWLIFKEKAFANERILVTPDLEDIGRKIAKRCGGNPLAARVLGGMMRLKEDKSEWLLIQNSKTWDSMEDNNGVFPILKLSFDHLPTPSLKQCFAYCSIFPKDFIIEKKLLVQLWMAEGFLQTPKRSFSVIEDIGNKYFDFLVANSLFQDLERDSYGDITWCKMHDLALSILEGETLHLEAMKHGIRQESQNFGLSGDFHGRFRPVSADSGLFRPYRPYRSPADMADTDRVGPISAESARFRPRRRRFWPRRPASARVGIRHVARRGTTRNGRAVCGVPPASPRPRRVGRGCAGLGAASVHPCLEGNLGDGIDVSHTRRLSLISDGHTTPAIPLSKDGMGRLRTIFLNFVDLGDKLLEFKCVRGLSLSGSFIKELPESIGMLRHLRLLRTKDTYIKNEIAFKHCLSLTLVKTLVVKLENNDEDVLEGLQPHPNLKSLKIVFFEGENFPSWLLGSDNIRGGLLLFDHLLEIRLSYCSKCKKLPTLGHLPSLKVLEIRGMDNVRCIGTEFYGSYNGEGSSNSRGGSGSTVLFPALEELVLGGMRNLEEWNDVTEPAAELGMIFPRLECLEVWRCEKLTSAPHHFPSLKELYISNIRGPAFEQLISELTTLTSLVDLTISCCADLESILPHGHVWPICTSLRSLFIDGCDELSTFPDALHNLHCLEDIEVKWCRNLRSFPSIQGIASFLQRLWLCCSDEALPPGLQSCVSLQHLFIDDWPHLISIPDLRNLQSLTDLQIYHCPNLISIPDPKELPSLTQLKIWDCSKLKSIPDLKELPSLTQLKIWDCSKLKSIPDLPSLTLLKISGCPNLISIPDMRELPSLTHLEISDCQKSRCVPDGLDFTRLKCLRIGGFCKELNSFPSFNFNERSHAPLEELYLYGWASLNTLPEEIQFFTAVKILDISKFDEMVSLPDWLGNLSSIQELYIHNCKNMMYLPTTQAMRRLIKLEQLSIHECPKLKERCAEGSGAEWSKIAHIPKFSSNGYG</sequence>
<feature type="domain" description="NB-ARC" evidence="4">
    <location>
        <begin position="154"/>
        <end position="280"/>
    </location>
</feature>
<evidence type="ECO:0000313" key="9">
    <source>
        <dbReference type="Proteomes" id="UP000594261"/>
    </source>
</evidence>
<dbReference type="InterPro" id="IPR027417">
    <property type="entry name" value="P-loop_NTPase"/>
</dbReference>
<evidence type="ECO:0000259" key="5">
    <source>
        <dbReference type="Pfam" id="PF23247"/>
    </source>
</evidence>
<dbReference type="Gene3D" id="3.80.10.10">
    <property type="entry name" value="Ribonuclease Inhibitor"/>
    <property type="match status" value="4"/>
</dbReference>
<dbReference type="InterPro" id="IPR056789">
    <property type="entry name" value="LRR_R13L1-DRL21"/>
</dbReference>
<dbReference type="AlphaFoldDB" id="A0A7N2MTB2"/>
<dbReference type="EnsemblPlants" id="QL10p059113:mrna">
    <property type="protein sequence ID" value="QL10p059113:mrna"/>
    <property type="gene ID" value="QL10p059113"/>
</dbReference>
<dbReference type="SUPFAM" id="SSF52058">
    <property type="entry name" value="L domain-like"/>
    <property type="match status" value="2"/>
</dbReference>
<evidence type="ECO:0000256" key="1">
    <source>
        <dbReference type="ARBA" id="ARBA00022614"/>
    </source>
</evidence>
<dbReference type="Proteomes" id="UP000594261">
    <property type="component" value="Chromosome 10"/>
</dbReference>
<dbReference type="EMBL" id="LRBV02000010">
    <property type="status" value="NOT_ANNOTATED_CDS"/>
    <property type="molecule type" value="Genomic_DNA"/>
</dbReference>
<dbReference type="SUPFAM" id="SSF52540">
    <property type="entry name" value="P-loop containing nucleoside triphosphate hydrolases"/>
    <property type="match status" value="1"/>
</dbReference>
<dbReference type="InterPro" id="IPR002182">
    <property type="entry name" value="NB-ARC"/>
</dbReference>
<dbReference type="GO" id="GO:0006952">
    <property type="term" value="P:defense response"/>
    <property type="evidence" value="ECO:0007669"/>
    <property type="project" value="UniProtKB-KW"/>
</dbReference>
<organism evidence="8 9">
    <name type="scientific">Quercus lobata</name>
    <name type="common">Valley oak</name>
    <dbReference type="NCBI Taxonomy" id="97700"/>
    <lineage>
        <taxon>Eukaryota</taxon>
        <taxon>Viridiplantae</taxon>
        <taxon>Streptophyta</taxon>
        <taxon>Embryophyta</taxon>
        <taxon>Tracheophyta</taxon>
        <taxon>Spermatophyta</taxon>
        <taxon>Magnoliopsida</taxon>
        <taxon>eudicotyledons</taxon>
        <taxon>Gunneridae</taxon>
        <taxon>Pentapetalae</taxon>
        <taxon>rosids</taxon>
        <taxon>fabids</taxon>
        <taxon>Fagales</taxon>
        <taxon>Fagaceae</taxon>
        <taxon>Quercus</taxon>
    </lineage>
</organism>
<dbReference type="InParanoid" id="A0A7N2MTB2"/>
<feature type="domain" description="Disease resistance protein At4g27190-like leucine-rich repeats" evidence="5">
    <location>
        <begin position="969"/>
        <end position="1095"/>
    </location>
</feature>
<evidence type="ECO:0000259" key="4">
    <source>
        <dbReference type="Pfam" id="PF00931"/>
    </source>
</evidence>
<dbReference type="InterPro" id="IPR042197">
    <property type="entry name" value="Apaf_helical"/>
</dbReference>
<protein>
    <submittedName>
        <fullName evidence="8">Uncharacterized protein</fullName>
    </submittedName>
</protein>
<dbReference type="Pfam" id="PF23247">
    <property type="entry name" value="LRR_RPS2"/>
    <property type="match status" value="1"/>
</dbReference>
<evidence type="ECO:0000259" key="7">
    <source>
        <dbReference type="Pfam" id="PF25019"/>
    </source>
</evidence>
<keyword evidence="3" id="KW-0611">Plant defense</keyword>
<dbReference type="PANTHER" id="PTHR36766">
    <property type="entry name" value="PLANT BROAD-SPECTRUM MILDEW RESISTANCE PROTEIN RPW8"/>
    <property type="match status" value="1"/>
</dbReference>
<dbReference type="Gene3D" id="3.40.50.300">
    <property type="entry name" value="P-loop containing nucleotide triphosphate hydrolases"/>
    <property type="match status" value="1"/>
</dbReference>
<evidence type="ECO:0000256" key="3">
    <source>
        <dbReference type="ARBA" id="ARBA00022821"/>
    </source>
</evidence>
<dbReference type="Gramene" id="QL10p059113:mrna">
    <property type="protein sequence ID" value="QL10p059113:mrna"/>
    <property type="gene ID" value="QL10p059113"/>
</dbReference>
<dbReference type="Gene3D" id="1.10.8.430">
    <property type="entry name" value="Helical domain of apoptotic protease-activating factors"/>
    <property type="match status" value="1"/>
</dbReference>
<dbReference type="Pfam" id="PF23559">
    <property type="entry name" value="WHD_DRP"/>
    <property type="match status" value="1"/>
</dbReference>
<dbReference type="InterPro" id="IPR057135">
    <property type="entry name" value="At4g27190-like_LRR"/>
</dbReference>
<dbReference type="Pfam" id="PF00931">
    <property type="entry name" value="NB-ARC"/>
    <property type="match status" value="1"/>
</dbReference>
<dbReference type="InterPro" id="IPR058922">
    <property type="entry name" value="WHD_DRP"/>
</dbReference>
<dbReference type="Gene3D" id="1.10.10.10">
    <property type="entry name" value="Winged helix-like DNA-binding domain superfamily/Winged helix DNA-binding domain"/>
    <property type="match status" value="1"/>
</dbReference>
<keyword evidence="9" id="KW-1185">Reference proteome</keyword>
<feature type="domain" description="Disease resistance protein winged helix" evidence="6">
    <location>
        <begin position="365"/>
        <end position="433"/>
    </location>
</feature>
<dbReference type="PRINTS" id="PR00364">
    <property type="entry name" value="DISEASERSIST"/>
</dbReference>
<keyword evidence="2" id="KW-0677">Repeat</keyword>
<accession>A0A7N2MTB2</accession>
<dbReference type="FunFam" id="1.10.10.10:FF:000322">
    <property type="entry name" value="Probable disease resistance protein At1g63360"/>
    <property type="match status" value="1"/>
</dbReference>
<evidence type="ECO:0000259" key="6">
    <source>
        <dbReference type="Pfam" id="PF23559"/>
    </source>
</evidence>
<proteinExistence type="predicted"/>
<dbReference type="GO" id="GO:0043531">
    <property type="term" value="F:ADP binding"/>
    <property type="evidence" value="ECO:0007669"/>
    <property type="project" value="InterPro"/>
</dbReference>
<evidence type="ECO:0000313" key="8">
    <source>
        <dbReference type="EnsemblPlants" id="QL10p059113:mrna"/>
    </source>
</evidence>
<reference evidence="8 9" key="1">
    <citation type="journal article" date="2016" name="G3 (Bethesda)">
        <title>First Draft Assembly and Annotation of the Genome of a California Endemic Oak Quercus lobata Nee (Fagaceae).</title>
        <authorList>
            <person name="Sork V.L."/>
            <person name="Fitz-Gibbon S.T."/>
            <person name="Puiu D."/>
            <person name="Crepeau M."/>
            <person name="Gugger P.F."/>
            <person name="Sherman R."/>
            <person name="Stevens K."/>
            <person name="Langley C.H."/>
            <person name="Pellegrini M."/>
            <person name="Salzberg S.L."/>
        </authorList>
    </citation>
    <scope>NUCLEOTIDE SEQUENCE [LARGE SCALE GENOMIC DNA]</scope>
    <source>
        <strain evidence="8 9">cv. SW786</strain>
    </source>
</reference>
<dbReference type="InterPro" id="IPR032675">
    <property type="entry name" value="LRR_dom_sf"/>
</dbReference>